<evidence type="ECO:0000313" key="1">
    <source>
        <dbReference type="EMBL" id="KZM36758.1"/>
    </source>
</evidence>
<protein>
    <submittedName>
        <fullName evidence="1">Uncharacterized protein</fullName>
    </submittedName>
</protein>
<accession>A0A161YK26</accession>
<sequence>MLDVVAFREEDEDGPSFSGPKHWHVFDVIARAPR</sequence>
<reference evidence="1 2" key="1">
    <citation type="submission" date="2016-01" db="EMBL/GenBank/DDBJ databases">
        <title>Genome sequence of Oerskovia enterophila VJag, an agar and cellulose degrading bacterium.</title>
        <authorList>
            <person name="Poehlein A."/>
            <person name="Jag V."/>
            <person name="Bengelsdorf F."/>
            <person name="Duerre P."/>
            <person name="Daniel R."/>
        </authorList>
    </citation>
    <scope>NUCLEOTIDE SEQUENCE [LARGE SCALE GENOMIC DNA]</scope>
    <source>
        <strain evidence="1 2">VJag</strain>
    </source>
</reference>
<organism evidence="1 2">
    <name type="scientific">Oerskovia enterophila</name>
    <dbReference type="NCBI Taxonomy" id="43678"/>
    <lineage>
        <taxon>Bacteria</taxon>
        <taxon>Bacillati</taxon>
        <taxon>Actinomycetota</taxon>
        <taxon>Actinomycetes</taxon>
        <taxon>Micrococcales</taxon>
        <taxon>Cellulomonadaceae</taxon>
        <taxon>Oerskovia</taxon>
    </lineage>
</organism>
<evidence type="ECO:0000313" key="2">
    <source>
        <dbReference type="Proteomes" id="UP000076447"/>
    </source>
</evidence>
<dbReference type="AlphaFoldDB" id="A0A161YK26"/>
<name>A0A161YK26_9CELL</name>
<proteinExistence type="predicted"/>
<dbReference type="Proteomes" id="UP000076447">
    <property type="component" value="Unassembled WGS sequence"/>
</dbReference>
<dbReference type="EMBL" id="LRIE01000042">
    <property type="protein sequence ID" value="KZM36758.1"/>
    <property type="molecule type" value="Genomic_DNA"/>
</dbReference>
<gene>
    <name evidence="1" type="ORF">OJAG_05270</name>
</gene>
<dbReference type="PATRIC" id="fig|43678.3.peg.561"/>
<comment type="caution">
    <text evidence="1">The sequence shown here is derived from an EMBL/GenBank/DDBJ whole genome shotgun (WGS) entry which is preliminary data.</text>
</comment>